<comment type="caution">
    <text evidence="2">The sequence shown here is derived from an EMBL/GenBank/DDBJ whole genome shotgun (WGS) entry which is preliminary data.</text>
</comment>
<keyword evidence="3" id="KW-1185">Reference proteome</keyword>
<evidence type="ECO:0000313" key="3">
    <source>
        <dbReference type="Proteomes" id="UP001366503"/>
    </source>
</evidence>
<organism evidence="2 3">
    <name type="scientific">Mesorhizobium argentiipisi</name>
    <dbReference type="NCBI Taxonomy" id="3015175"/>
    <lineage>
        <taxon>Bacteria</taxon>
        <taxon>Pseudomonadati</taxon>
        <taxon>Pseudomonadota</taxon>
        <taxon>Alphaproteobacteria</taxon>
        <taxon>Hyphomicrobiales</taxon>
        <taxon>Phyllobacteriaceae</taxon>
        <taxon>Mesorhizobium</taxon>
    </lineage>
</organism>
<gene>
    <name evidence="2" type="ORF">O7A05_27765</name>
</gene>
<evidence type="ECO:0000313" key="2">
    <source>
        <dbReference type="EMBL" id="MEI9405930.1"/>
    </source>
</evidence>
<evidence type="ECO:0000256" key="1">
    <source>
        <dbReference type="SAM" id="MobiDB-lite"/>
    </source>
</evidence>
<sequence>MLHDLEKPVGAAHRFLPERLWLQPFALAMRGNELRPEGQSRRRLNAVDAWRVQPVVPAFHHARITPDRRDHVRCCQDRSRSNYRTPPDNILSGGYGETIGKQGYFP</sequence>
<dbReference type="EMBL" id="JAPYKO010000028">
    <property type="protein sequence ID" value="MEI9405930.1"/>
    <property type="molecule type" value="Genomic_DNA"/>
</dbReference>
<dbReference type="Proteomes" id="UP001366503">
    <property type="component" value="Unassembled WGS sequence"/>
</dbReference>
<accession>A0ABU8KKF3</accession>
<protein>
    <submittedName>
        <fullName evidence="2">Uncharacterized protein</fullName>
    </submittedName>
</protein>
<name>A0ABU8KKF3_9HYPH</name>
<dbReference type="RefSeq" id="WP_337096267.1">
    <property type="nucleotide sequence ID" value="NZ_JAPYKO010000028.1"/>
</dbReference>
<feature type="region of interest" description="Disordered" evidence="1">
    <location>
        <begin position="77"/>
        <end position="106"/>
    </location>
</feature>
<reference evidence="2 3" key="1">
    <citation type="submission" date="2022-12" db="EMBL/GenBank/DDBJ databases">
        <authorList>
            <person name="Muema E."/>
        </authorList>
    </citation>
    <scope>NUCLEOTIDE SEQUENCE [LARGE SCALE GENOMIC DNA]</scope>
    <source>
        <strain evidence="3">1330</strain>
    </source>
</reference>
<proteinExistence type="predicted"/>